<keyword evidence="1" id="KW-0238">DNA-binding</keyword>
<dbReference type="Gene3D" id="1.10.443.10">
    <property type="entry name" value="Intergrase catalytic core"/>
    <property type="match status" value="1"/>
</dbReference>
<dbReference type="InterPro" id="IPR010998">
    <property type="entry name" value="Integrase_recombinase_N"/>
</dbReference>
<evidence type="ECO:0000313" key="4">
    <source>
        <dbReference type="EMBL" id="TWS97148.1"/>
    </source>
</evidence>
<dbReference type="InterPro" id="IPR011010">
    <property type="entry name" value="DNA_brk_join_enz"/>
</dbReference>
<keyword evidence="2" id="KW-0233">DNA recombination</keyword>
<dbReference type="PROSITE" id="PS51898">
    <property type="entry name" value="TYR_RECOMBINASE"/>
    <property type="match status" value="1"/>
</dbReference>
<dbReference type="InterPro" id="IPR013762">
    <property type="entry name" value="Integrase-like_cat_sf"/>
</dbReference>
<dbReference type="GO" id="GO:0015074">
    <property type="term" value="P:DNA integration"/>
    <property type="evidence" value="ECO:0007669"/>
    <property type="project" value="InterPro"/>
</dbReference>
<dbReference type="AlphaFoldDB" id="A0A5C5SAI9"/>
<evidence type="ECO:0000256" key="2">
    <source>
        <dbReference type="ARBA" id="ARBA00023172"/>
    </source>
</evidence>
<evidence type="ECO:0000256" key="1">
    <source>
        <dbReference type="ARBA" id="ARBA00023125"/>
    </source>
</evidence>
<dbReference type="GO" id="GO:0003677">
    <property type="term" value="F:DNA binding"/>
    <property type="evidence" value="ECO:0007669"/>
    <property type="project" value="UniProtKB-KW"/>
</dbReference>
<dbReference type="SUPFAM" id="SSF56349">
    <property type="entry name" value="DNA breaking-rejoining enzymes"/>
    <property type="match status" value="1"/>
</dbReference>
<organism evidence="4 5">
    <name type="scientific">Streptococcus cuniculipharyngis</name>
    <dbReference type="NCBI Taxonomy" id="1562651"/>
    <lineage>
        <taxon>Bacteria</taxon>
        <taxon>Bacillati</taxon>
        <taxon>Bacillota</taxon>
        <taxon>Bacilli</taxon>
        <taxon>Lactobacillales</taxon>
        <taxon>Streptococcaceae</taxon>
        <taxon>Streptococcus</taxon>
    </lineage>
</organism>
<name>A0A5C5SAI9_9STRE</name>
<dbReference type="Proteomes" id="UP000317430">
    <property type="component" value="Unassembled WGS sequence"/>
</dbReference>
<reference evidence="4 5" key="1">
    <citation type="submission" date="2019-08" db="EMBL/GenBank/DDBJ databases">
        <authorList>
            <person name="Lei W."/>
        </authorList>
    </citation>
    <scope>NUCLEOTIDE SEQUENCE [LARGE SCALE GENOMIC DNA]</scope>
    <source>
        <strain evidence="4 5">CCUG 66496</strain>
    </source>
</reference>
<comment type="caution">
    <text evidence="4">The sequence shown here is derived from an EMBL/GenBank/DDBJ whole genome shotgun (WGS) entry which is preliminary data.</text>
</comment>
<evidence type="ECO:0000259" key="3">
    <source>
        <dbReference type="PROSITE" id="PS51898"/>
    </source>
</evidence>
<proteinExistence type="predicted"/>
<feature type="domain" description="Tyr recombinase" evidence="3">
    <location>
        <begin position="202"/>
        <end position="377"/>
    </location>
</feature>
<dbReference type="InterPro" id="IPR002104">
    <property type="entry name" value="Integrase_catalytic"/>
</dbReference>
<protein>
    <submittedName>
        <fullName evidence="4">Tyrosine-type recombinase/integrase</fullName>
    </submittedName>
</protein>
<keyword evidence="5" id="KW-1185">Reference proteome</keyword>
<dbReference type="EMBL" id="VOHL01000005">
    <property type="protein sequence ID" value="TWS97148.1"/>
    <property type="molecule type" value="Genomic_DNA"/>
</dbReference>
<sequence length="377" mass="43897">MKSVIRELALYLAVMQKTRKLPLCHRIDIQKKVATGWIKQGHRHRGVITSTFEQTCLDKPITSFLERVTMANMQSKGRWAKKRQRKKEKETRVESYRKVGRLRLQNMLQTGIGTKRSKDKAEADTKNKIYSKSTFNTYKNQFRYYCDWLQQNHPEVKGIDNALKFVDEYLIHLINKDRSAYSISTAKAALSKVFGVDSTQFIRIPPRSRENITRSRRSVERDKHISSEKERVLARFTSATGLRRAEMMRITAEDLFFQNGKAMLRVNKGTKGGKSRVVEIVGKTPAETGDIVRWIQSKKGRLFPKVSSNYDNHSYRASYARRVYDKYSRSTDKIPKVDRYVMRKDRAGEIFDKIAMQFASKNLGHNRISVIAQSYLY</sequence>
<evidence type="ECO:0000313" key="5">
    <source>
        <dbReference type="Proteomes" id="UP000317430"/>
    </source>
</evidence>
<accession>A0A5C5SAI9</accession>
<gene>
    <name evidence="4" type="ORF">FRX57_06005</name>
</gene>
<dbReference type="Gene3D" id="1.10.150.130">
    <property type="match status" value="1"/>
</dbReference>
<dbReference type="GO" id="GO:0006310">
    <property type="term" value="P:DNA recombination"/>
    <property type="evidence" value="ECO:0007669"/>
    <property type="project" value="UniProtKB-KW"/>
</dbReference>
<dbReference type="OrthoDB" id="2217146at2"/>